<name>A0A9P3LI45_9APHY</name>
<keyword evidence="11" id="KW-1185">Reference proteome</keyword>
<comment type="subcellular location">
    <subcellularLocation>
        <location evidence="1">Endoplasmic reticulum membrane</location>
        <topology evidence="1">Multi-pass membrane protein</topology>
    </subcellularLocation>
</comment>
<evidence type="ECO:0000256" key="8">
    <source>
        <dbReference type="SAM" id="SignalP"/>
    </source>
</evidence>
<dbReference type="AlphaFoldDB" id="A0A9P3LI45"/>
<evidence type="ECO:0000259" key="9">
    <source>
        <dbReference type="Pfam" id="PF25147"/>
    </source>
</evidence>
<evidence type="ECO:0000256" key="1">
    <source>
        <dbReference type="ARBA" id="ARBA00004477"/>
    </source>
</evidence>
<keyword evidence="6 7" id="KW-0472">Membrane</keyword>
<sequence length="292" mass="31641">MRLSFVLLSSLLAAGEAFAGQLSIQQARFSVLGSDASQLRLEPISLAPANKAKPVHLGASDTLKLTFTVVAKEQDPDAEPKGLQTHQTFVRFHDVQSGEEGVVPVRVAQNGKAKFELNMARPPSALPPTPLQGNETAPLSVTLLLGSFEHSPYSLELFDLYLPPSQPAPEHPDEKTFHSQPEIHHTFRPEQKVPSKFVSGLAALIVAGGPWVVLLGLLSQVPLSTPHLLSPSVLPFTISLTALEALLFYYWVDLKLGQVLAYGAVLGLVTTITGRQALQKRGEWRLQGAQKK</sequence>
<dbReference type="OrthoDB" id="432292at2759"/>
<dbReference type="GO" id="GO:0016740">
    <property type="term" value="F:transferase activity"/>
    <property type="evidence" value="ECO:0007669"/>
    <property type="project" value="UniProtKB-KW"/>
</dbReference>
<feature type="signal peptide" evidence="8">
    <location>
        <begin position="1"/>
        <end position="19"/>
    </location>
</feature>
<keyword evidence="3 8" id="KW-0732">Signal</keyword>
<proteinExistence type="predicted"/>
<dbReference type="GO" id="GO:0008250">
    <property type="term" value="C:oligosaccharyltransferase complex"/>
    <property type="evidence" value="ECO:0007669"/>
    <property type="project" value="InterPro"/>
</dbReference>
<keyword evidence="10" id="KW-0808">Transferase</keyword>
<dbReference type="InterPro" id="IPR056790">
    <property type="entry name" value="Ribophorin_II_C"/>
</dbReference>
<dbReference type="Pfam" id="PF25147">
    <property type="entry name" value="Ribophorin_II_C"/>
    <property type="match status" value="1"/>
</dbReference>
<evidence type="ECO:0000256" key="4">
    <source>
        <dbReference type="ARBA" id="ARBA00022824"/>
    </source>
</evidence>
<organism evidence="10 11">
    <name type="scientific">Phanerochaete sordida</name>
    <dbReference type="NCBI Taxonomy" id="48140"/>
    <lineage>
        <taxon>Eukaryota</taxon>
        <taxon>Fungi</taxon>
        <taxon>Dikarya</taxon>
        <taxon>Basidiomycota</taxon>
        <taxon>Agaricomycotina</taxon>
        <taxon>Agaricomycetes</taxon>
        <taxon>Polyporales</taxon>
        <taxon>Phanerochaetaceae</taxon>
        <taxon>Phanerochaete</taxon>
    </lineage>
</organism>
<keyword evidence="5 7" id="KW-1133">Transmembrane helix</keyword>
<dbReference type="GO" id="GO:0006487">
    <property type="term" value="P:protein N-linked glycosylation"/>
    <property type="evidence" value="ECO:0007669"/>
    <property type="project" value="TreeGrafter"/>
</dbReference>
<dbReference type="PANTHER" id="PTHR12640">
    <property type="entry name" value="RIBOPHORIN II"/>
    <property type="match status" value="1"/>
</dbReference>
<feature type="domain" description="Ribophorin II C-terminal" evidence="9">
    <location>
        <begin position="187"/>
        <end position="285"/>
    </location>
</feature>
<evidence type="ECO:0000313" key="11">
    <source>
        <dbReference type="Proteomes" id="UP000703269"/>
    </source>
</evidence>
<evidence type="ECO:0000256" key="5">
    <source>
        <dbReference type="ARBA" id="ARBA00022989"/>
    </source>
</evidence>
<dbReference type="InterPro" id="IPR008814">
    <property type="entry name" value="Swp1"/>
</dbReference>
<feature type="transmembrane region" description="Helical" evidence="7">
    <location>
        <begin position="197"/>
        <end position="221"/>
    </location>
</feature>
<dbReference type="EMBL" id="BPQB01000043">
    <property type="protein sequence ID" value="GJE94797.1"/>
    <property type="molecule type" value="Genomic_DNA"/>
</dbReference>
<evidence type="ECO:0000256" key="7">
    <source>
        <dbReference type="SAM" id="Phobius"/>
    </source>
</evidence>
<keyword evidence="4" id="KW-0256">Endoplasmic reticulum</keyword>
<feature type="chain" id="PRO_5044335769" evidence="8">
    <location>
        <begin position="20"/>
        <end position="292"/>
    </location>
</feature>
<evidence type="ECO:0000313" key="10">
    <source>
        <dbReference type="EMBL" id="GJE94797.1"/>
    </source>
</evidence>
<evidence type="ECO:0000256" key="2">
    <source>
        <dbReference type="ARBA" id="ARBA00022692"/>
    </source>
</evidence>
<feature type="transmembrane region" description="Helical" evidence="7">
    <location>
        <begin position="233"/>
        <end position="252"/>
    </location>
</feature>
<feature type="transmembrane region" description="Helical" evidence="7">
    <location>
        <begin position="258"/>
        <end position="278"/>
    </location>
</feature>
<comment type="caution">
    <text evidence="10">The sequence shown here is derived from an EMBL/GenBank/DDBJ whole genome shotgun (WGS) entry which is preliminary data.</text>
</comment>
<gene>
    <name evidence="10" type="ORF">PsYK624_109710</name>
</gene>
<reference evidence="10 11" key="1">
    <citation type="submission" date="2021-08" db="EMBL/GenBank/DDBJ databases">
        <title>Draft Genome Sequence of Phanerochaete sordida strain YK-624.</title>
        <authorList>
            <person name="Mori T."/>
            <person name="Dohra H."/>
            <person name="Suzuki T."/>
            <person name="Kawagishi H."/>
            <person name="Hirai H."/>
        </authorList>
    </citation>
    <scope>NUCLEOTIDE SEQUENCE [LARGE SCALE GENOMIC DNA]</scope>
    <source>
        <strain evidence="10 11">YK-624</strain>
    </source>
</reference>
<dbReference type="PANTHER" id="PTHR12640:SF0">
    <property type="entry name" value="DOLICHYL-DIPHOSPHOOLIGOSACCHARIDE--PROTEIN GLYCOSYLTRANSFERASE SUBUNIT 2"/>
    <property type="match status" value="1"/>
</dbReference>
<protein>
    <submittedName>
        <fullName evidence="10">Oligosaccharyl transferase delta subunit</fullName>
    </submittedName>
</protein>
<keyword evidence="2 7" id="KW-0812">Transmembrane</keyword>
<evidence type="ECO:0000256" key="3">
    <source>
        <dbReference type="ARBA" id="ARBA00022729"/>
    </source>
</evidence>
<accession>A0A9P3LI45</accession>
<evidence type="ECO:0000256" key="6">
    <source>
        <dbReference type="ARBA" id="ARBA00023136"/>
    </source>
</evidence>
<dbReference type="Proteomes" id="UP000703269">
    <property type="component" value="Unassembled WGS sequence"/>
</dbReference>